<evidence type="ECO:0000313" key="3">
    <source>
        <dbReference type="WBParaSite" id="MhA1_Contig196.frz3.gene33"/>
    </source>
</evidence>
<sequence length="74" mass="8304">MEVLRLIIWPARLAERYITPPMNCQLPVTSSTLRSSHQHISIMPSSPSAIRRSPTPPPQPSQLSYMAFTDTTIV</sequence>
<protein>
    <submittedName>
        <fullName evidence="3">Secreted protein</fullName>
    </submittedName>
</protein>
<feature type="region of interest" description="Disordered" evidence="1">
    <location>
        <begin position="44"/>
        <end position="63"/>
    </location>
</feature>
<dbReference type="Proteomes" id="UP000095281">
    <property type="component" value="Unplaced"/>
</dbReference>
<proteinExistence type="predicted"/>
<dbReference type="WBParaSite" id="MhA1_Contig196.frz3.gene33">
    <property type="protein sequence ID" value="MhA1_Contig196.frz3.gene33"/>
    <property type="gene ID" value="MhA1_Contig196.frz3.gene33"/>
</dbReference>
<organism evidence="2 3">
    <name type="scientific">Meloidogyne hapla</name>
    <name type="common">Root-knot nematode worm</name>
    <dbReference type="NCBI Taxonomy" id="6305"/>
    <lineage>
        <taxon>Eukaryota</taxon>
        <taxon>Metazoa</taxon>
        <taxon>Ecdysozoa</taxon>
        <taxon>Nematoda</taxon>
        <taxon>Chromadorea</taxon>
        <taxon>Rhabditida</taxon>
        <taxon>Tylenchina</taxon>
        <taxon>Tylenchomorpha</taxon>
        <taxon>Tylenchoidea</taxon>
        <taxon>Meloidogynidae</taxon>
        <taxon>Meloidogyninae</taxon>
        <taxon>Meloidogyne</taxon>
    </lineage>
</organism>
<accession>A0A1I8BCZ1</accession>
<keyword evidence="2" id="KW-1185">Reference proteome</keyword>
<evidence type="ECO:0000256" key="1">
    <source>
        <dbReference type="SAM" id="MobiDB-lite"/>
    </source>
</evidence>
<evidence type="ECO:0000313" key="2">
    <source>
        <dbReference type="Proteomes" id="UP000095281"/>
    </source>
</evidence>
<reference evidence="3" key="1">
    <citation type="submission" date="2016-11" db="UniProtKB">
        <authorList>
            <consortium name="WormBaseParasite"/>
        </authorList>
    </citation>
    <scope>IDENTIFICATION</scope>
</reference>
<name>A0A1I8BCZ1_MELHA</name>
<dbReference type="AlphaFoldDB" id="A0A1I8BCZ1"/>